<gene>
    <name evidence="1" type="ORF">IC235_06885</name>
</gene>
<comment type="caution">
    <text evidence="1">The sequence shown here is derived from an EMBL/GenBank/DDBJ whole genome shotgun (WGS) entry which is preliminary data.</text>
</comment>
<sequence>MSHSTASPAALPAADWADTRQTLHLWTQVVDKTRLALSPMLNHWWQVPLYVMPYGLSTSPMPYAAGSCEVVFTFTGTSCGCTPAPAAGLALELKPPRWPIFNGSEVALAGNRYHSHATPNVYWLPE</sequence>
<name>A0A927BCG5_9BACT</name>
<dbReference type="RefSeq" id="WP_191004436.1">
    <property type="nucleotide sequence ID" value="NZ_JACXAD010000006.1"/>
</dbReference>
<dbReference type="EMBL" id="JACXAD010000006">
    <property type="protein sequence ID" value="MBD2767614.1"/>
    <property type="molecule type" value="Genomic_DNA"/>
</dbReference>
<reference evidence="1" key="1">
    <citation type="submission" date="2020-09" db="EMBL/GenBank/DDBJ databases">
        <authorList>
            <person name="Kim M.K."/>
        </authorList>
    </citation>
    <scope>NUCLEOTIDE SEQUENCE</scope>
    <source>
        <strain evidence="1">BT664</strain>
    </source>
</reference>
<proteinExistence type="predicted"/>
<evidence type="ECO:0000313" key="1">
    <source>
        <dbReference type="EMBL" id="MBD2767614.1"/>
    </source>
</evidence>
<dbReference type="AlphaFoldDB" id="A0A927BCG5"/>
<organism evidence="1 2">
    <name type="scientific">Hymenobacter montanus</name>
    <dbReference type="NCBI Taxonomy" id="2771359"/>
    <lineage>
        <taxon>Bacteria</taxon>
        <taxon>Pseudomonadati</taxon>
        <taxon>Bacteroidota</taxon>
        <taxon>Cytophagia</taxon>
        <taxon>Cytophagales</taxon>
        <taxon>Hymenobacteraceae</taxon>
        <taxon>Hymenobacter</taxon>
    </lineage>
</organism>
<dbReference type="Proteomes" id="UP000612233">
    <property type="component" value="Unassembled WGS sequence"/>
</dbReference>
<evidence type="ECO:0000313" key="2">
    <source>
        <dbReference type="Proteomes" id="UP000612233"/>
    </source>
</evidence>
<dbReference type="InterPro" id="IPR046038">
    <property type="entry name" value="DUF5996"/>
</dbReference>
<accession>A0A927BCG5</accession>
<dbReference type="Pfam" id="PF19459">
    <property type="entry name" value="DUF5996"/>
    <property type="match status" value="1"/>
</dbReference>
<protein>
    <submittedName>
        <fullName evidence="1">Uncharacterized protein</fullName>
    </submittedName>
</protein>
<keyword evidence="2" id="KW-1185">Reference proteome</keyword>